<dbReference type="RefSeq" id="WP_267541575.1">
    <property type="nucleotide sequence ID" value="NZ_JAPNKA010000001.1"/>
</dbReference>
<dbReference type="EMBL" id="JAPNKA010000001">
    <property type="protein sequence ID" value="MCY1083028.1"/>
    <property type="molecule type" value="Genomic_DNA"/>
</dbReference>
<reference evidence="1 2" key="1">
    <citation type="submission" date="2022-11" db="EMBL/GenBank/DDBJ databases">
        <title>Minimal conservation of predation-associated metabolite biosynthetic gene clusters underscores biosynthetic potential of Myxococcota including descriptions for ten novel species: Archangium lansinium sp. nov., Myxococcus landrumus sp. nov., Nannocystis bai.</title>
        <authorList>
            <person name="Ahearne A."/>
            <person name="Stevens C."/>
            <person name="Phillips K."/>
        </authorList>
    </citation>
    <scope>NUCLEOTIDE SEQUENCE [LARGE SCALE GENOMIC DNA]</scope>
    <source>
        <strain evidence="1 2">MIWBW</strain>
    </source>
</reference>
<dbReference type="Proteomes" id="UP001207654">
    <property type="component" value="Unassembled WGS sequence"/>
</dbReference>
<comment type="caution">
    <text evidence="1">The sequence shown here is derived from an EMBL/GenBank/DDBJ whole genome shotgun (WGS) entry which is preliminary data.</text>
</comment>
<gene>
    <name evidence="1" type="ORF">OV287_52195</name>
</gene>
<sequence length="62" mass="6819">MFLCPITDTPEARYRREPWAPHERSPAWLPGRLVGTAVAAEGSLLVTDDARGVIYRSSYTGG</sequence>
<name>A0ABT4AMV3_9BACT</name>
<organism evidence="1 2">
    <name type="scientific">Archangium lansingense</name>
    <dbReference type="NCBI Taxonomy" id="2995310"/>
    <lineage>
        <taxon>Bacteria</taxon>
        <taxon>Pseudomonadati</taxon>
        <taxon>Myxococcota</taxon>
        <taxon>Myxococcia</taxon>
        <taxon>Myxococcales</taxon>
        <taxon>Cystobacterineae</taxon>
        <taxon>Archangiaceae</taxon>
        <taxon>Archangium</taxon>
    </lineage>
</organism>
<protein>
    <submittedName>
        <fullName evidence="1">Uncharacterized protein</fullName>
    </submittedName>
</protein>
<accession>A0ABT4AMV3</accession>
<proteinExistence type="predicted"/>
<keyword evidence="2" id="KW-1185">Reference proteome</keyword>
<evidence type="ECO:0000313" key="2">
    <source>
        <dbReference type="Proteomes" id="UP001207654"/>
    </source>
</evidence>
<evidence type="ECO:0000313" key="1">
    <source>
        <dbReference type="EMBL" id="MCY1083028.1"/>
    </source>
</evidence>